<dbReference type="InterPro" id="IPR020846">
    <property type="entry name" value="MFS_dom"/>
</dbReference>
<feature type="transmembrane region" description="Helical" evidence="8">
    <location>
        <begin position="160"/>
        <end position="179"/>
    </location>
</feature>
<dbReference type="PROSITE" id="PS00216">
    <property type="entry name" value="SUGAR_TRANSPORT_1"/>
    <property type="match status" value="1"/>
</dbReference>
<feature type="transmembrane region" description="Helical" evidence="8">
    <location>
        <begin position="127"/>
        <end position="148"/>
    </location>
</feature>
<feature type="transmembrane region" description="Helical" evidence="8">
    <location>
        <begin position="72"/>
        <end position="91"/>
    </location>
</feature>
<dbReference type="GO" id="GO:0005351">
    <property type="term" value="F:carbohydrate:proton symporter activity"/>
    <property type="evidence" value="ECO:0007669"/>
    <property type="project" value="TreeGrafter"/>
</dbReference>
<feature type="transmembrane region" description="Helical" evidence="8">
    <location>
        <begin position="464"/>
        <end position="483"/>
    </location>
</feature>
<dbReference type="PRINTS" id="PR00171">
    <property type="entry name" value="SUGRTRNSPORT"/>
</dbReference>
<protein>
    <recommendedName>
        <fullName evidence="9">Major facilitator superfamily (MFS) profile domain-containing protein</fullName>
    </recommendedName>
</protein>
<dbReference type="InterPro" id="IPR036259">
    <property type="entry name" value="MFS_trans_sf"/>
</dbReference>
<evidence type="ECO:0000256" key="7">
    <source>
        <dbReference type="RuleBase" id="RU003346"/>
    </source>
</evidence>
<accession>A0A139HY03</accession>
<evidence type="ECO:0000256" key="8">
    <source>
        <dbReference type="SAM" id="Phobius"/>
    </source>
</evidence>
<evidence type="ECO:0000259" key="9">
    <source>
        <dbReference type="PROSITE" id="PS50850"/>
    </source>
</evidence>
<comment type="subcellular location">
    <subcellularLocation>
        <location evidence="1">Membrane</location>
        <topology evidence="1">Multi-pass membrane protein</topology>
    </subcellularLocation>
</comment>
<organism evidence="10 11">
    <name type="scientific">Pseudocercospora eumusae</name>
    <dbReference type="NCBI Taxonomy" id="321146"/>
    <lineage>
        <taxon>Eukaryota</taxon>
        <taxon>Fungi</taxon>
        <taxon>Dikarya</taxon>
        <taxon>Ascomycota</taxon>
        <taxon>Pezizomycotina</taxon>
        <taxon>Dothideomycetes</taxon>
        <taxon>Dothideomycetidae</taxon>
        <taxon>Mycosphaerellales</taxon>
        <taxon>Mycosphaerellaceae</taxon>
        <taxon>Pseudocercospora</taxon>
    </lineage>
</organism>
<dbReference type="PROSITE" id="PS50850">
    <property type="entry name" value="MFS"/>
    <property type="match status" value="1"/>
</dbReference>
<dbReference type="InterPro" id="IPR003663">
    <property type="entry name" value="Sugar/inositol_transpt"/>
</dbReference>
<evidence type="ECO:0000256" key="5">
    <source>
        <dbReference type="ARBA" id="ARBA00022989"/>
    </source>
</evidence>
<feature type="transmembrane region" description="Helical" evidence="8">
    <location>
        <begin position="397"/>
        <end position="420"/>
    </location>
</feature>
<evidence type="ECO:0000256" key="1">
    <source>
        <dbReference type="ARBA" id="ARBA00004141"/>
    </source>
</evidence>
<proteinExistence type="inferred from homology"/>
<comment type="similarity">
    <text evidence="2 7">Belongs to the major facilitator superfamily. Sugar transporter (TC 2.A.1.1) family.</text>
</comment>
<evidence type="ECO:0000256" key="3">
    <source>
        <dbReference type="ARBA" id="ARBA00022448"/>
    </source>
</evidence>
<dbReference type="GO" id="GO:0016020">
    <property type="term" value="C:membrane"/>
    <property type="evidence" value="ECO:0007669"/>
    <property type="project" value="UniProtKB-SubCell"/>
</dbReference>
<evidence type="ECO:0000256" key="4">
    <source>
        <dbReference type="ARBA" id="ARBA00022692"/>
    </source>
</evidence>
<evidence type="ECO:0000256" key="2">
    <source>
        <dbReference type="ARBA" id="ARBA00010992"/>
    </source>
</evidence>
<evidence type="ECO:0000313" key="11">
    <source>
        <dbReference type="Proteomes" id="UP000070133"/>
    </source>
</evidence>
<dbReference type="FunFam" id="1.20.1250.20:FF:000313">
    <property type="entry name" value="MFS quinate transporter"/>
    <property type="match status" value="1"/>
</dbReference>
<comment type="caution">
    <text evidence="10">The sequence shown here is derived from an EMBL/GenBank/DDBJ whole genome shotgun (WGS) entry which is preliminary data.</text>
</comment>
<dbReference type="OrthoDB" id="5296287at2759"/>
<feature type="transmembrane region" description="Helical" evidence="8">
    <location>
        <begin position="15"/>
        <end position="35"/>
    </location>
</feature>
<dbReference type="PROSITE" id="PS00217">
    <property type="entry name" value="SUGAR_TRANSPORT_2"/>
    <property type="match status" value="1"/>
</dbReference>
<feature type="transmembrane region" description="Helical" evidence="8">
    <location>
        <begin position="103"/>
        <end position="121"/>
    </location>
</feature>
<dbReference type="NCBIfam" id="TIGR00879">
    <property type="entry name" value="SP"/>
    <property type="match status" value="1"/>
</dbReference>
<keyword evidence="6 8" id="KW-0472">Membrane</keyword>
<keyword evidence="11" id="KW-1185">Reference proteome</keyword>
<dbReference type="InterPro" id="IPR005829">
    <property type="entry name" value="Sugar_transporter_CS"/>
</dbReference>
<dbReference type="PANTHER" id="PTHR48022">
    <property type="entry name" value="PLASTIDIC GLUCOSE TRANSPORTER 4"/>
    <property type="match status" value="1"/>
</dbReference>
<dbReference type="InterPro" id="IPR050360">
    <property type="entry name" value="MFS_Sugar_Transporters"/>
</dbReference>
<feature type="transmembrane region" description="Helical" evidence="8">
    <location>
        <begin position="288"/>
        <end position="310"/>
    </location>
</feature>
<dbReference type="PANTHER" id="PTHR48022:SF8">
    <property type="entry name" value="MAJOR FACILITATOR SUPERFAMILY (MFS) PROFILE DOMAIN-CONTAINING PROTEIN-RELATED"/>
    <property type="match status" value="1"/>
</dbReference>
<dbReference type="SUPFAM" id="SSF103473">
    <property type="entry name" value="MFS general substrate transporter"/>
    <property type="match status" value="1"/>
</dbReference>
<evidence type="ECO:0000256" key="6">
    <source>
        <dbReference type="ARBA" id="ARBA00023136"/>
    </source>
</evidence>
<feature type="domain" description="Major facilitator superfamily (MFS) profile" evidence="9">
    <location>
        <begin position="22"/>
        <end position="487"/>
    </location>
</feature>
<keyword evidence="3 7" id="KW-0813">Transport</keyword>
<reference evidence="10 11" key="1">
    <citation type="submission" date="2015-07" db="EMBL/GenBank/DDBJ databases">
        <title>Comparative genomics of the Sigatoka disease complex on banana suggests a link between parallel evolutionary changes in Pseudocercospora fijiensis and Pseudocercospora eumusae and increased virulence on the banana host.</title>
        <authorList>
            <person name="Chang T.-C."/>
            <person name="Salvucci A."/>
            <person name="Crous P.W."/>
            <person name="Stergiopoulos I."/>
        </authorList>
    </citation>
    <scope>NUCLEOTIDE SEQUENCE [LARGE SCALE GENOMIC DNA]</scope>
    <source>
        <strain evidence="10 11">CBS 114824</strain>
    </source>
</reference>
<dbReference type="InterPro" id="IPR005828">
    <property type="entry name" value="MFS_sugar_transport-like"/>
</dbReference>
<feature type="transmembrane region" description="Helical" evidence="8">
    <location>
        <begin position="427"/>
        <end position="444"/>
    </location>
</feature>
<dbReference type="Proteomes" id="UP000070133">
    <property type="component" value="Unassembled WGS sequence"/>
</dbReference>
<feature type="transmembrane region" description="Helical" evidence="8">
    <location>
        <begin position="330"/>
        <end position="350"/>
    </location>
</feature>
<feature type="transmembrane region" description="Helical" evidence="8">
    <location>
        <begin position="357"/>
        <end position="377"/>
    </location>
</feature>
<sequence length="545" mass="60220">MLFGKRDDTAPKEILNWRLWYGVFVFGLMGAARGVDEGLVGTTASLASFKKTFGLKDPRLSAAEQADRLSNITSMVQLGSIGGALFAFYITDKIGRLWATRQLCLLWVLGIAIYLAAASNGSLGMVYAGRFIAGLGIGQTTVVAPSYLAEISPKFTRGFCVCMFSGSVYLGIMLGYFSIWGSQLHISADTQMQWVIPNLLHIYFAAIIFVTSFFAIESPRWLCKVGKQEKAATNLSTLRHLPIEHWYVQSELLDINNQLEREREATHGTKWYGVIRELIGSSANRYRLMLSVMSQLLGQWSGANSITIYAPEYFAMVGQTGQNEKLFATAIFGIVKFVSALLCAIFLIDFVGRKRSLMIGITLQFIAMLYMAGFLLADTDVDEPDGQSGSEKRAATGAIVMIYLSGFGWAMGWNSIQYLINSEIYPLRLRAIGGSFAMTFHFVNQYGNSKAVPEMFLSMTYGGTMMFFAIVTLLGLAWSWFFLPELAGKSLESIDAVFNLPWYLIGRKGKELTVGLGGFVESTGQEKAVVEQVEQAESVHAERKA</sequence>
<keyword evidence="5 8" id="KW-1133">Transmembrane helix</keyword>
<feature type="transmembrane region" description="Helical" evidence="8">
    <location>
        <begin position="199"/>
        <end position="216"/>
    </location>
</feature>
<dbReference type="Pfam" id="PF00083">
    <property type="entry name" value="Sugar_tr"/>
    <property type="match status" value="1"/>
</dbReference>
<gene>
    <name evidence="10" type="ORF">AC578_511</name>
</gene>
<name>A0A139HY03_9PEZI</name>
<evidence type="ECO:0000313" key="10">
    <source>
        <dbReference type="EMBL" id="KXT07336.1"/>
    </source>
</evidence>
<keyword evidence="4 8" id="KW-0812">Transmembrane</keyword>
<dbReference type="AlphaFoldDB" id="A0A139HY03"/>
<dbReference type="EMBL" id="LFZN01000002">
    <property type="protein sequence ID" value="KXT07336.1"/>
    <property type="molecule type" value="Genomic_DNA"/>
</dbReference>
<dbReference type="Gene3D" id="1.20.1250.20">
    <property type="entry name" value="MFS general substrate transporter like domains"/>
    <property type="match status" value="1"/>
</dbReference>